<dbReference type="GeneID" id="57097601"/>
<gene>
    <name evidence="8" type="ORF">VF08_32400</name>
</gene>
<dbReference type="InterPro" id="IPR050245">
    <property type="entry name" value="PrsA_foldase"/>
</dbReference>
<organism evidence="8 9">
    <name type="scientific">Nostoc linckia z8</name>
    <dbReference type="NCBI Taxonomy" id="1628746"/>
    <lineage>
        <taxon>Bacteria</taxon>
        <taxon>Bacillati</taxon>
        <taxon>Cyanobacteriota</taxon>
        <taxon>Cyanophyceae</taxon>
        <taxon>Nostocales</taxon>
        <taxon>Nostocaceae</taxon>
        <taxon>Nostoc</taxon>
    </lineage>
</organism>
<dbReference type="InterPro" id="IPR046357">
    <property type="entry name" value="PPIase_dom_sf"/>
</dbReference>
<reference evidence="8 9" key="1">
    <citation type="submission" date="2015-02" db="EMBL/GenBank/DDBJ databases">
        <title>Nostoc linckia genome annotation.</title>
        <authorList>
            <person name="Zhou Z."/>
        </authorList>
    </citation>
    <scope>NUCLEOTIDE SEQUENCE [LARGE SCALE GENOMIC DNA]</scope>
    <source>
        <strain evidence="9">z8</strain>
    </source>
</reference>
<dbReference type="EC" id="5.2.1.8" evidence="2"/>
<feature type="domain" description="PpiC" evidence="7">
    <location>
        <begin position="125"/>
        <end position="208"/>
    </location>
</feature>
<dbReference type="GO" id="GO:0003755">
    <property type="term" value="F:peptidyl-prolyl cis-trans isomerase activity"/>
    <property type="evidence" value="ECO:0007669"/>
    <property type="project" value="UniProtKB-KW"/>
</dbReference>
<evidence type="ECO:0000256" key="1">
    <source>
        <dbReference type="ARBA" id="ARBA00000971"/>
    </source>
</evidence>
<dbReference type="Gene3D" id="1.10.4030.10">
    <property type="entry name" value="Porin chaperone SurA, peptide-binding domain"/>
    <property type="match status" value="1"/>
</dbReference>
<name>A0A9Q6EI27_NOSLI</name>
<evidence type="ECO:0000313" key="9">
    <source>
        <dbReference type="Proteomes" id="UP000222310"/>
    </source>
</evidence>
<dbReference type="RefSeq" id="WP_099071808.1">
    <property type="nucleotide sequence ID" value="NZ_LAHD01000147.1"/>
</dbReference>
<dbReference type="Gene3D" id="3.10.50.40">
    <property type="match status" value="1"/>
</dbReference>
<evidence type="ECO:0000256" key="2">
    <source>
        <dbReference type="ARBA" id="ARBA00013194"/>
    </source>
</evidence>
<evidence type="ECO:0000259" key="7">
    <source>
        <dbReference type="PROSITE" id="PS50198"/>
    </source>
</evidence>
<sequence length="275" mass="31271">MSKVMTVSPEDIIDHVKLSFQIPSILEAIASRKIVEDEAKQAGIEVGLEELQKAADQLRLANQLLKAEDTWSWLEKNYISLDDFEKIVETTLLSAKLANHLFANKVEAFFYAHQLDYVGAVTYEVILDDEDLALELFYALQEGEISFQEIARQYIENIEIRRAGGYQGIRLRKDFRPEIAAAVFAANPPQILKPITTPKGVHIIAVEEIIKPQLDEQRRLQIIGELFANWLKSQITAMEIAVNFSKALNSQIPKEILIEQSEFRSYNSELKQPLA</sequence>
<keyword evidence="4 6" id="KW-0697">Rotamase</keyword>
<evidence type="ECO:0000256" key="6">
    <source>
        <dbReference type="PROSITE-ProRule" id="PRU00278"/>
    </source>
</evidence>
<dbReference type="EMBL" id="LAHD01000147">
    <property type="protein sequence ID" value="PHJ95303.1"/>
    <property type="molecule type" value="Genomic_DNA"/>
</dbReference>
<protein>
    <recommendedName>
        <fullName evidence="2">peptidylprolyl isomerase</fullName>
        <ecNumber evidence="2">5.2.1.8</ecNumber>
    </recommendedName>
</protein>
<evidence type="ECO:0000256" key="5">
    <source>
        <dbReference type="ARBA" id="ARBA00023235"/>
    </source>
</evidence>
<dbReference type="Proteomes" id="UP000222310">
    <property type="component" value="Unassembled WGS sequence"/>
</dbReference>
<evidence type="ECO:0000313" key="8">
    <source>
        <dbReference type="EMBL" id="PHJ95303.1"/>
    </source>
</evidence>
<dbReference type="SUPFAM" id="SSF54534">
    <property type="entry name" value="FKBP-like"/>
    <property type="match status" value="1"/>
</dbReference>
<dbReference type="InterPro" id="IPR000297">
    <property type="entry name" value="PPIase_PpiC"/>
</dbReference>
<comment type="catalytic activity">
    <reaction evidence="1">
        <text>[protein]-peptidylproline (omega=180) = [protein]-peptidylproline (omega=0)</text>
        <dbReference type="Rhea" id="RHEA:16237"/>
        <dbReference type="Rhea" id="RHEA-COMP:10747"/>
        <dbReference type="Rhea" id="RHEA-COMP:10748"/>
        <dbReference type="ChEBI" id="CHEBI:83833"/>
        <dbReference type="ChEBI" id="CHEBI:83834"/>
        <dbReference type="EC" id="5.2.1.8"/>
    </reaction>
</comment>
<accession>A0A9Q6EI27</accession>
<dbReference type="Pfam" id="PF00639">
    <property type="entry name" value="Rotamase"/>
    <property type="match status" value="1"/>
</dbReference>
<comment type="caution">
    <text evidence="8">The sequence shown here is derived from an EMBL/GenBank/DDBJ whole genome shotgun (WGS) entry which is preliminary data.</text>
</comment>
<proteinExistence type="predicted"/>
<evidence type="ECO:0000256" key="3">
    <source>
        <dbReference type="ARBA" id="ARBA00022729"/>
    </source>
</evidence>
<dbReference type="PANTHER" id="PTHR47245">
    <property type="entry name" value="PEPTIDYLPROLYL ISOMERASE"/>
    <property type="match status" value="1"/>
</dbReference>
<keyword evidence="5 6" id="KW-0413">Isomerase</keyword>
<evidence type="ECO:0000256" key="4">
    <source>
        <dbReference type="ARBA" id="ARBA00023110"/>
    </source>
</evidence>
<dbReference type="PANTHER" id="PTHR47245:SF1">
    <property type="entry name" value="FOLDASE PROTEIN PRSA"/>
    <property type="match status" value="1"/>
</dbReference>
<keyword evidence="3" id="KW-0732">Signal</keyword>
<dbReference type="AlphaFoldDB" id="A0A9Q6EI27"/>
<dbReference type="PROSITE" id="PS50198">
    <property type="entry name" value="PPIC_PPIASE_2"/>
    <property type="match status" value="1"/>
</dbReference>